<dbReference type="Proteomes" id="UP000022910">
    <property type="component" value="Unassembled WGS sequence"/>
</dbReference>
<dbReference type="InterPro" id="IPR001245">
    <property type="entry name" value="Ser-Thr/Tyr_kinase_cat_dom"/>
</dbReference>
<organism evidence="6 7">
    <name type="scientific">Rhizophagus irregularis (strain DAOM 197198w)</name>
    <name type="common">Glomus intraradices</name>
    <dbReference type="NCBI Taxonomy" id="1432141"/>
    <lineage>
        <taxon>Eukaryota</taxon>
        <taxon>Fungi</taxon>
        <taxon>Fungi incertae sedis</taxon>
        <taxon>Mucoromycota</taxon>
        <taxon>Glomeromycotina</taxon>
        <taxon>Glomeromycetes</taxon>
        <taxon>Glomerales</taxon>
        <taxon>Glomeraceae</taxon>
        <taxon>Rhizophagus</taxon>
    </lineage>
</organism>
<evidence type="ECO:0000313" key="7">
    <source>
        <dbReference type="Proteomes" id="UP000022910"/>
    </source>
</evidence>
<dbReference type="EMBL" id="JEMT01026500">
    <property type="protein sequence ID" value="EXX59321.1"/>
    <property type="molecule type" value="Genomic_DNA"/>
</dbReference>
<dbReference type="GO" id="GO:0005524">
    <property type="term" value="F:ATP binding"/>
    <property type="evidence" value="ECO:0007669"/>
    <property type="project" value="UniProtKB-KW"/>
</dbReference>
<dbReference type="AlphaFoldDB" id="A0A015KI70"/>
<dbReference type="SUPFAM" id="SSF56112">
    <property type="entry name" value="Protein kinase-like (PK-like)"/>
    <property type="match status" value="1"/>
</dbReference>
<protein>
    <submittedName>
        <fullName evidence="6">Polo kinase CDC5</fullName>
    </submittedName>
</protein>
<sequence length="588" mass="69443">MSGNCPVQIVVILLYPEFVQIKPKDIVSYGMSQNPDTKDYILVFYENYFEIYCLKCDEKYTDKMYRWCKPCQIDFLKSSFTNWTSGNKQIDDFIQEKQLLINSSQDIMFEWIPYNQFIDIKETEIQSFITAIWSNGPLTFNNESVKYQRNLNKRVTLKFFYNSQNVSIEFLNKMKSHLTEGIISYGISQNPNTKDYILVFCEKYIEKCCKNCGEKYTNEIYKWCKLLCSINEKSMKIFDFIDDFKFNWVPYNEFNDIKEMGRGGFSTVYSAIWRYKKVALKCLHNSHNFINEFLNEVKAYRAYSSEDIIKIYGISQNPDTGDFIMILECAEGGNFNGYLYKNHEVFDWLNKLQILIDIIRGLKKIHQKHMVHRDFHIGNILFKYIKYNNTCISDMGLCKEVGNNDETKIYGVMPYVAPEVLRGGHYTQAADIYSFGMIMYFVATGKQPFSDRAHDKLLALDICNEIRPEINEPKAPKCYIDLMKKCWNSNPTNRPNVFKIEEFIWLFYNSYISNASKFKYIMKIEKEQQHYEIEKQFKEAEEYRKENPISIKDIQSTTHPQAVYTSRLLNSFTKDLPSECFDCAIDDL</sequence>
<evidence type="ECO:0000313" key="6">
    <source>
        <dbReference type="EMBL" id="EXX59321.1"/>
    </source>
</evidence>
<dbReference type="HOGENOM" id="CLU_000288_7_34_1"/>
<evidence type="ECO:0000256" key="2">
    <source>
        <dbReference type="ARBA" id="ARBA00022741"/>
    </source>
</evidence>
<dbReference type="GO" id="GO:0004674">
    <property type="term" value="F:protein serine/threonine kinase activity"/>
    <property type="evidence" value="ECO:0007669"/>
    <property type="project" value="TreeGrafter"/>
</dbReference>
<name>A0A015KI70_RHIIW</name>
<dbReference type="InterPro" id="IPR051681">
    <property type="entry name" value="Ser/Thr_Kinases-Pseudokinases"/>
</dbReference>
<evidence type="ECO:0000256" key="4">
    <source>
        <dbReference type="ARBA" id="ARBA00022840"/>
    </source>
</evidence>
<dbReference type="InterPro" id="IPR000719">
    <property type="entry name" value="Prot_kinase_dom"/>
</dbReference>
<dbReference type="Gene3D" id="1.10.510.10">
    <property type="entry name" value="Transferase(Phosphotransferase) domain 1"/>
    <property type="match status" value="1"/>
</dbReference>
<dbReference type="PANTHER" id="PTHR44329">
    <property type="entry name" value="SERINE/THREONINE-PROTEIN KINASE TNNI3K-RELATED"/>
    <property type="match status" value="1"/>
</dbReference>
<dbReference type="PANTHER" id="PTHR44329:SF288">
    <property type="entry name" value="MITOGEN-ACTIVATED PROTEIN KINASE KINASE KINASE 20"/>
    <property type="match status" value="1"/>
</dbReference>
<dbReference type="PROSITE" id="PS50011">
    <property type="entry name" value="PROTEIN_KINASE_DOM"/>
    <property type="match status" value="1"/>
</dbReference>
<evidence type="ECO:0000256" key="3">
    <source>
        <dbReference type="ARBA" id="ARBA00022777"/>
    </source>
</evidence>
<keyword evidence="2" id="KW-0547">Nucleotide-binding</keyword>
<evidence type="ECO:0000256" key="1">
    <source>
        <dbReference type="ARBA" id="ARBA00022679"/>
    </source>
</evidence>
<keyword evidence="7" id="KW-1185">Reference proteome</keyword>
<feature type="domain" description="Protein kinase" evidence="5">
    <location>
        <begin position="254"/>
        <end position="506"/>
    </location>
</feature>
<reference evidence="6 7" key="1">
    <citation type="submission" date="2014-02" db="EMBL/GenBank/DDBJ databases">
        <title>Single nucleus genome sequencing reveals high similarity among nuclei of an endomycorrhizal fungus.</title>
        <authorList>
            <person name="Lin K."/>
            <person name="Geurts R."/>
            <person name="Zhang Z."/>
            <person name="Limpens E."/>
            <person name="Saunders D.G."/>
            <person name="Mu D."/>
            <person name="Pang E."/>
            <person name="Cao H."/>
            <person name="Cha H."/>
            <person name="Lin T."/>
            <person name="Zhou Q."/>
            <person name="Shang Y."/>
            <person name="Li Y."/>
            <person name="Ivanov S."/>
            <person name="Sharma T."/>
            <person name="Velzen R.V."/>
            <person name="Ruijter N.D."/>
            <person name="Aanen D.K."/>
            <person name="Win J."/>
            <person name="Kamoun S."/>
            <person name="Bisseling T."/>
            <person name="Huang S."/>
        </authorList>
    </citation>
    <scope>NUCLEOTIDE SEQUENCE [LARGE SCALE GENOMIC DNA]</scope>
    <source>
        <strain evidence="7">DAOM197198w</strain>
    </source>
</reference>
<gene>
    <name evidence="6" type="ORF">RirG_190040</name>
</gene>
<accession>A0A015KI70</accession>
<keyword evidence="3 6" id="KW-0418">Kinase</keyword>
<dbReference type="Pfam" id="PF07714">
    <property type="entry name" value="PK_Tyr_Ser-Thr"/>
    <property type="match status" value="1"/>
</dbReference>
<dbReference type="InterPro" id="IPR011009">
    <property type="entry name" value="Kinase-like_dom_sf"/>
</dbReference>
<comment type="caution">
    <text evidence="6">The sequence shown here is derived from an EMBL/GenBank/DDBJ whole genome shotgun (WGS) entry which is preliminary data.</text>
</comment>
<dbReference type="OrthoDB" id="4062651at2759"/>
<keyword evidence="4" id="KW-0067">ATP-binding</keyword>
<keyword evidence="1" id="KW-0808">Transferase</keyword>
<evidence type="ECO:0000259" key="5">
    <source>
        <dbReference type="PROSITE" id="PS50011"/>
    </source>
</evidence>
<proteinExistence type="predicted"/>
<dbReference type="STRING" id="1432141.A0A015KI70"/>